<sequence length="35" mass="3922">MDAGNDPGRITFALLVFSTNNKFRCSWTVSLEDSE</sequence>
<keyword evidence="1" id="KW-1185">Reference proteome</keyword>
<proteinExistence type="predicted"/>
<evidence type="ECO:0000313" key="1">
    <source>
        <dbReference type="Proteomes" id="UP000095283"/>
    </source>
</evidence>
<protein>
    <submittedName>
        <fullName evidence="2">Uncharacterized protein</fullName>
    </submittedName>
</protein>
<reference evidence="2" key="1">
    <citation type="submission" date="2016-11" db="UniProtKB">
        <authorList>
            <consortium name="WormBaseParasite"/>
        </authorList>
    </citation>
    <scope>IDENTIFICATION</scope>
</reference>
<dbReference type="WBParaSite" id="Hba_07011">
    <property type="protein sequence ID" value="Hba_07011"/>
    <property type="gene ID" value="Hba_07011"/>
</dbReference>
<dbReference type="Proteomes" id="UP000095283">
    <property type="component" value="Unplaced"/>
</dbReference>
<organism evidence="1 2">
    <name type="scientific">Heterorhabditis bacteriophora</name>
    <name type="common">Entomopathogenic nematode worm</name>
    <dbReference type="NCBI Taxonomy" id="37862"/>
    <lineage>
        <taxon>Eukaryota</taxon>
        <taxon>Metazoa</taxon>
        <taxon>Ecdysozoa</taxon>
        <taxon>Nematoda</taxon>
        <taxon>Chromadorea</taxon>
        <taxon>Rhabditida</taxon>
        <taxon>Rhabditina</taxon>
        <taxon>Rhabditomorpha</taxon>
        <taxon>Strongyloidea</taxon>
        <taxon>Heterorhabditidae</taxon>
        <taxon>Heterorhabditis</taxon>
    </lineage>
</organism>
<dbReference type="AlphaFoldDB" id="A0A1I7WPE1"/>
<name>A0A1I7WPE1_HETBA</name>
<accession>A0A1I7WPE1</accession>
<evidence type="ECO:0000313" key="2">
    <source>
        <dbReference type="WBParaSite" id="Hba_07011"/>
    </source>
</evidence>